<dbReference type="FunFam" id="2.60.260.20:FF:000015">
    <property type="entry name" value="Heat shock protein 40"/>
    <property type="match status" value="1"/>
</dbReference>
<evidence type="ECO:0000259" key="2">
    <source>
        <dbReference type="PROSITE" id="PS50076"/>
    </source>
</evidence>
<name>A0A1Y1XVH1_9FUNG</name>
<dbReference type="Proteomes" id="UP000193498">
    <property type="component" value="Unassembled WGS sequence"/>
</dbReference>
<dbReference type="InterPro" id="IPR008971">
    <property type="entry name" value="HSP40/DnaJ_pept-bd"/>
</dbReference>
<proteinExistence type="predicted"/>
<dbReference type="InterPro" id="IPR036869">
    <property type="entry name" value="J_dom_sf"/>
</dbReference>
<dbReference type="InterPro" id="IPR001623">
    <property type="entry name" value="DnaJ_domain"/>
</dbReference>
<dbReference type="InterPro" id="IPR018253">
    <property type="entry name" value="DnaJ_domain_CS"/>
</dbReference>
<dbReference type="CDD" id="cd10747">
    <property type="entry name" value="DnaJ_C"/>
    <property type="match status" value="1"/>
</dbReference>
<keyword evidence="4" id="KW-1185">Reference proteome</keyword>
<dbReference type="PROSITE" id="PS00636">
    <property type="entry name" value="DNAJ_1"/>
    <property type="match status" value="1"/>
</dbReference>
<dbReference type="FunCoup" id="A0A1Y1XVH1">
    <property type="interactions" value="557"/>
</dbReference>
<sequence length="355" mass="38449">MSGKYYDILGVPKDADEDAIKKAYRKLALKWHPDRNANNKETAEKKFKEISEAYEVLSDKNKRAIYDQYGEEGLKGGMPGGGPGPDPTGGFQGFPGGRGGTTFTFTSAGGPGGGFRPFTPSNADDIFSQFFSFGGMGGAGGGRGGAGMKGNPFMGMHDEDDGFTFSNFPGSAGRPKQPRAKPTIQRTLAVALEDLYKGATKRLKVTRRQLDGSTREKVLTINIKPGWKKGTKIRFANEGDELPEGGAQDIEFLLDEKPHSTFKRDAEHLIANVDLSIKEALVGFTKEIKSLDGRTLKVQNPTPVVQPGQEMRITGEGMPKSKEPGRKGDLIVKFNVRFPSHLTAAQKQAMNSAFP</sequence>
<dbReference type="PANTHER" id="PTHR24078:SF553">
    <property type="entry name" value="DNAJ HOMOLOG SUBFAMILY B MEMBER 5"/>
    <property type="match status" value="1"/>
</dbReference>
<evidence type="ECO:0000313" key="3">
    <source>
        <dbReference type="EMBL" id="ORX89486.1"/>
    </source>
</evidence>
<dbReference type="GO" id="GO:0051087">
    <property type="term" value="F:protein-folding chaperone binding"/>
    <property type="evidence" value="ECO:0007669"/>
    <property type="project" value="TreeGrafter"/>
</dbReference>
<keyword evidence="1" id="KW-0143">Chaperone</keyword>
<dbReference type="OrthoDB" id="550424at2759"/>
<comment type="caution">
    <text evidence="3">The sequence shown here is derived from an EMBL/GenBank/DDBJ whole genome shotgun (WGS) entry which is preliminary data.</text>
</comment>
<dbReference type="CDD" id="cd06257">
    <property type="entry name" value="DnaJ"/>
    <property type="match status" value="1"/>
</dbReference>
<dbReference type="InterPro" id="IPR051339">
    <property type="entry name" value="DnaJ_subfamily_B"/>
</dbReference>
<dbReference type="GO" id="GO:0051082">
    <property type="term" value="F:unfolded protein binding"/>
    <property type="evidence" value="ECO:0007669"/>
    <property type="project" value="InterPro"/>
</dbReference>
<dbReference type="FunFam" id="2.60.260.20:FF:000013">
    <property type="entry name" value="DnaJ subfamily B member 11"/>
    <property type="match status" value="1"/>
</dbReference>
<dbReference type="PROSITE" id="PS50076">
    <property type="entry name" value="DNAJ_2"/>
    <property type="match status" value="1"/>
</dbReference>
<dbReference type="EMBL" id="MCFE01000441">
    <property type="protein sequence ID" value="ORX89486.1"/>
    <property type="molecule type" value="Genomic_DNA"/>
</dbReference>
<evidence type="ECO:0000256" key="1">
    <source>
        <dbReference type="ARBA" id="ARBA00023186"/>
    </source>
</evidence>
<protein>
    <submittedName>
        <fullName evidence="3">DnaJ-domain-containing protein</fullName>
    </submittedName>
</protein>
<dbReference type="GO" id="GO:0005829">
    <property type="term" value="C:cytosol"/>
    <property type="evidence" value="ECO:0007669"/>
    <property type="project" value="TreeGrafter"/>
</dbReference>
<dbReference type="Pfam" id="PF01556">
    <property type="entry name" value="DnaJ_C"/>
    <property type="match status" value="1"/>
</dbReference>
<dbReference type="PANTHER" id="PTHR24078">
    <property type="entry name" value="DNAJ HOMOLOG SUBFAMILY C MEMBER"/>
    <property type="match status" value="1"/>
</dbReference>
<gene>
    <name evidence="3" type="ORF">K493DRAFT_318636</name>
</gene>
<accession>A0A1Y1XVH1</accession>
<reference evidence="3 4" key="1">
    <citation type="submission" date="2016-07" db="EMBL/GenBank/DDBJ databases">
        <title>Pervasive Adenine N6-methylation of Active Genes in Fungi.</title>
        <authorList>
            <consortium name="DOE Joint Genome Institute"/>
            <person name="Mondo S.J."/>
            <person name="Dannebaum R.O."/>
            <person name="Kuo R.C."/>
            <person name="Labutti K."/>
            <person name="Haridas S."/>
            <person name="Kuo A."/>
            <person name="Salamov A."/>
            <person name="Ahrendt S.R."/>
            <person name="Lipzen A."/>
            <person name="Sullivan W."/>
            <person name="Andreopoulos W.B."/>
            <person name="Clum A."/>
            <person name="Lindquist E."/>
            <person name="Daum C."/>
            <person name="Ramamoorthy G.K."/>
            <person name="Gryganskyi A."/>
            <person name="Culley D."/>
            <person name="Magnuson J.K."/>
            <person name="James T.Y."/>
            <person name="O'Malley M.A."/>
            <person name="Stajich J.E."/>
            <person name="Spatafora J.W."/>
            <person name="Visel A."/>
            <person name="Grigoriev I.V."/>
        </authorList>
    </citation>
    <scope>NUCLEOTIDE SEQUENCE [LARGE SCALE GENOMIC DNA]</scope>
    <source>
        <strain evidence="3 4">CBS 931.73</strain>
    </source>
</reference>
<dbReference type="GO" id="GO:0006457">
    <property type="term" value="P:protein folding"/>
    <property type="evidence" value="ECO:0007669"/>
    <property type="project" value="InterPro"/>
</dbReference>
<dbReference type="InterPro" id="IPR002939">
    <property type="entry name" value="DnaJ_C"/>
</dbReference>
<dbReference type="SUPFAM" id="SSF46565">
    <property type="entry name" value="Chaperone J-domain"/>
    <property type="match status" value="1"/>
</dbReference>
<dbReference type="Gene3D" id="1.10.287.110">
    <property type="entry name" value="DnaJ domain"/>
    <property type="match status" value="1"/>
</dbReference>
<dbReference type="Gene3D" id="2.60.260.20">
    <property type="entry name" value="Urease metallochaperone UreE, N-terminal domain"/>
    <property type="match status" value="2"/>
</dbReference>
<dbReference type="AlphaFoldDB" id="A0A1Y1XVH1"/>
<feature type="domain" description="J" evidence="2">
    <location>
        <begin position="4"/>
        <end position="70"/>
    </location>
</feature>
<dbReference type="PRINTS" id="PR00625">
    <property type="entry name" value="JDOMAIN"/>
</dbReference>
<dbReference type="InParanoid" id="A0A1Y1XVH1"/>
<organism evidence="3 4">
    <name type="scientific">Basidiobolus meristosporus CBS 931.73</name>
    <dbReference type="NCBI Taxonomy" id="1314790"/>
    <lineage>
        <taxon>Eukaryota</taxon>
        <taxon>Fungi</taxon>
        <taxon>Fungi incertae sedis</taxon>
        <taxon>Zoopagomycota</taxon>
        <taxon>Entomophthoromycotina</taxon>
        <taxon>Basidiobolomycetes</taxon>
        <taxon>Basidiobolales</taxon>
        <taxon>Basidiobolaceae</taxon>
        <taxon>Basidiobolus</taxon>
    </lineage>
</organism>
<evidence type="ECO:0000313" key="4">
    <source>
        <dbReference type="Proteomes" id="UP000193498"/>
    </source>
</evidence>
<dbReference type="Pfam" id="PF00226">
    <property type="entry name" value="DnaJ"/>
    <property type="match status" value="1"/>
</dbReference>
<dbReference type="GO" id="GO:0006413">
    <property type="term" value="P:translational initiation"/>
    <property type="evidence" value="ECO:0007669"/>
    <property type="project" value="TreeGrafter"/>
</dbReference>
<dbReference type="SUPFAM" id="SSF49493">
    <property type="entry name" value="HSP40/DnaJ peptide-binding domain"/>
    <property type="match status" value="2"/>
</dbReference>
<dbReference type="SMART" id="SM00271">
    <property type="entry name" value="DnaJ"/>
    <property type="match status" value="1"/>
</dbReference>
<dbReference type="STRING" id="1314790.A0A1Y1XVH1"/>